<keyword evidence="1" id="KW-0614">Plasmid</keyword>
<dbReference type="Proteomes" id="UP001064971">
    <property type="component" value="Plasmid pDAETH-1"/>
</dbReference>
<dbReference type="RefSeq" id="WP_264777625.1">
    <property type="nucleotide sequence ID" value="NZ_AP026561.1"/>
</dbReference>
<keyword evidence="2" id="KW-1185">Reference proteome</keyword>
<dbReference type="Pfam" id="PF13565">
    <property type="entry name" value="HTH_32"/>
    <property type="match status" value="1"/>
</dbReference>
<gene>
    <name evidence="1" type="ORF">DAETH_37480</name>
</gene>
<proteinExistence type="predicted"/>
<evidence type="ECO:0000313" key="1">
    <source>
        <dbReference type="EMBL" id="BDP43779.1"/>
    </source>
</evidence>
<organism evidence="1 2">
    <name type="scientific">Deinococcus aetherius</name>
    <dbReference type="NCBI Taxonomy" id="200252"/>
    <lineage>
        <taxon>Bacteria</taxon>
        <taxon>Thermotogati</taxon>
        <taxon>Deinococcota</taxon>
        <taxon>Deinococci</taxon>
        <taxon>Deinococcales</taxon>
        <taxon>Deinococcaceae</taxon>
        <taxon>Deinococcus</taxon>
    </lineage>
</organism>
<evidence type="ECO:0008006" key="3">
    <source>
        <dbReference type="Google" id="ProtNLM"/>
    </source>
</evidence>
<protein>
    <recommendedName>
        <fullName evidence="3">Transposase</fullName>
    </recommendedName>
</protein>
<reference evidence="1" key="1">
    <citation type="submission" date="2022-07" db="EMBL/GenBank/DDBJ databases">
        <title>Complete Genome Sequence of the Radioresistant Bacterium Deinococcus aetherius ST0316, Isolated from the Air Dust collected in Lower Stratosphere above Japan.</title>
        <authorList>
            <person name="Satoh K."/>
            <person name="Hagiwara K."/>
            <person name="Katsumata K."/>
            <person name="Kubo A."/>
            <person name="Yokobori S."/>
            <person name="Yamagishi A."/>
            <person name="Oono Y."/>
            <person name="Narumi I."/>
        </authorList>
    </citation>
    <scope>NUCLEOTIDE SEQUENCE</scope>
    <source>
        <strain evidence="1">ST0316</strain>
        <plasmid evidence="1">pDAETH-1</plasmid>
    </source>
</reference>
<sequence length="184" mass="20448">MPRRQKNPLRALTDEERAVLARLSRSHHTAAAVVSRAKTLLGVAAGLPYTQAARGAGRTSGEGVAHLVARFNQHGLKALDTRPGGRPPVLYGSAQRRRILETARRKPDREQDGTATWSLATLQRVLRREPGFEHLSTYTILNVLHEAGLTWQRDRTWYETGTAKRQRKMGVVVVTDPDAEAKKS</sequence>
<dbReference type="SUPFAM" id="SSF46689">
    <property type="entry name" value="Homeodomain-like"/>
    <property type="match status" value="1"/>
</dbReference>
<evidence type="ECO:0000313" key="2">
    <source>
        <dbReference type="Proteomes" id="UP001064971"/>
    </source>
</evidence>
<name>A0ABM8AIY4_9DEIO</name>
<dbReference type="InterPro" id="IPR009057">
    <property type="entry name" value="Homeodomain-like_sf"/>
</dbReference>
<accession>A0ABM8AIY4</accession>
<geneLocation type="plasmid" evidence="1 2">
    <name>pDAETH-1</name>
</geneLocation>
<dbReference type="EMBL" id="AP026561">
    <property type="protein sequence ID" value="BDP43779.1"/>
    <property type="molecule type" value="Genomic_DNA"/>
</dbReference>